<dbReference type="PANTHER" id="PTHR42791:SF2">
    <property type="entry name" value="N-ACETYLTRANSFERASE DOMAIN-CONTAINING PROTEIN"/>
    <property type="match status" value="1"/>
</dbReference>
<dbReference type="CDD" id="cd04301">
    <property type="entry name" value="NAT_SF"/>
    <property type="match status" value="1"/>
</dbReference>
<dbReference type="GO" id="GO:0016747">
    <property type="term" value="F:acyltransferase activity, transferring groups other than amino-acyl groups"/>
    <property type="evidence" value="ECO:0007669"/>
    <property type="project" value="InterPro"/>
</dbReference>
<feature type="domain" description="N-acetyltransferase" evidence="1">
    <location>
        <begin position="59"/>
        <end position="214"/>
    </location>
</feature>
<comment type="caution">
    <text evidence="2">The sequence shown here is derived from an EMBL/GenBank/DDBJ whole genome shotgun (WGS) entry which is preliminary data.</text>
</comment>
<dbReference type="AlphaFoldDB" id="A0A8S8ZBA3"/>
<evidence type="ECO:0000313" key="3">
    <source>
        <dbReference type="Proteomes" id="UP000433876"/>
    </source>
</evidence>
<dbReference type="Pfam" id="PF00583">
    <property type="entry name" value="Acetyltransf_1"/>
    <property type="match status" value="1"/>
</dbReference>
<evidence type="ECO:0000313" key="2">
    <source>
        <dbReference type="EMBL" id="KAA8627874.1"/>
    </source>
</evidence>
<dbReference type="EMBL" id="NMPR01000227">
    <property type="protein sequence ID" value="KAA8627874.1"/>
    <property type="molecule type" value="Genomic_DNA"/>
</dbReference>
<gene>
    <name evidence="2" type="ORF">SMACR_08520</name>
</gene>
<dbReference type="SUPFAM" id="SSF55729">
    <property type="entry name" value="Acyl-CoA N-acyltransferases (Nat)"/>
    <property type="match status" value="1"/>
</dbReference>
<dbReference type="InterPro" id="IPR000182">
    <property type="entry name" value="GNAT_dom"/>
</dbReference>
<dbReference type="PANTHER" id="PTHR42791">
    <property type="entry name" value="GNAT FAMILY ACETYLTRANSFERASE"/>
    <property type="match status" value="1"/>
</dbReference>
<accession>A0A8S8ZBA3</accession>
<sequence length="218" mass="24419">MTITLRPATEADAPSIARIGAAAFANTLSPLIFPRSHLATATITEADLVADEITWRTSMAIKRLREDKPCVLAVEVDDATGEETGVLGFAHWQKPGPEEPEVLGVEVRPATFDRDMFLKVVEKFTRKDVEALGERGHEDYWYAILIGVDPKQHRRGIGKKLVNWGLELARKEGRDAYLTATEAGKPLYKVCGFEELETYDCYGQPLTSMVWRLEKNKQ</sequence>
<dbReference type="Gene3D" id="3.40.630.30">
    <property type="match status" value="1"/>
</dbReference>
<evidence type="ECO:0000259" key="1">
    <source>
        <dbReference type="PROSITE" id="PS51186"/>
    </source>
</evidence>
<protein>
    <recommendedName>
        <fullName evidence="1">N-acetyltransferase domain-containing protein</fullName>
    </recommendedName>
</protein>
<organism evidence="2 3">
    <name type="scientific">Sordaria macrospora</name>
    <dbReference type="NCBI Taxonomy" id="5147"/>
    <lineage>
        <taxon>Eukaryota</taxon>
        <taxon>Fungi</taxon>
        <taxon>Dikarya</taxon>
        <taxon>Ascomycota</taxon>
        <taxon>Pezizomycotina</taxon>
        <taxon>Sordariomycetes</taxon>
        <taxon>Sordariomycetidae</taxon>
        <taxon>Sordariales</taxon>
        <taxon>Sordariaceae</taxon>
        <taxon>Sordaria</taxon>
    </lineage>
</organism>
<dbReference type="PROSITE" id="PS51186">
    <property type="entry name" value="GNAT"/>
    <property type="match status" value="1"/>
</dbReference>
<dbReference type="Proteomes" id="UP000433876">
    <property type="component" value="Unassembled WGS sequence"/>
</dbReference>
<dbReference type="OMA" id="HYSMILR"/>
<dbReference type="InterPro" id="IPR016181">
    <property type="entry name" value="Acyl_CoA_acyltransferase"/>
</dbReference>
<name>A0A8S8ZBA3_SORMA</name>
<dbReference type="VEuPathDB" id="FungiDB:SMAC_08520"/>
<proteinExistence type="predicted"/>
<dbReference type="InterPro" id="IPR052523">
    <property type="entry name" value="Trichothecene_AcTrans"/>
</dbReference>
<reference evidence="2 3" key="1">
    <citation type="submission" date="2017-07" db="EMBL/GenBank/DDBJ databases">
        <title>Genome sequence of the Sordaria macrospora wild type strain R19027.</title>
        <authorList>
            <person name="Nowrousian M."/>
            <person name="Teichert I."/>
            <person name="Kueck U."/>
        </authorList>
    </citation>
    <scope>NUCLEOTIDE SEQUENCE [LARGE SCALE GENOMIC DNA]</scope>
    <source>
        <strain evidence="2 3">R19027</strain>
        <tissue evidence="2">Mycelium</tissue>
    </source>
</reference>